<dbReference type="Pfam" id="PF22481">
    <property type="entry name" value="DUF6985"/>
    <property type="match status" value="1"/>
</dbReference>
<proteinExistence type="predicted"/>
<accession>A0A4S4BRB6</accession>
<evidence type="ECO:0000313" key="3">
    <source>
        <dbReference type="Proteomes" id="UP000310636"/>
    </source>
</evidence>
<dbReference type="Proteomes" id="UP000310636">
    <property type="component" value="Unassembled WGS sequence"/>
</dbReference>
<comment type="caution">
    <text evidence="2">The sequence shown here is derived from an EMBL/GenBank/DDBJ whole genome shotgun (WGS) entry which is preliminary data.</text>
</comment>
<dbReference type="EMBL" id="SSOB01000019">
    <property type="protein sequence ID" value="THF77539.1"/>
    <property type="molecule type" value="Genomic_DNA"/>
</dbReference>
<dbReference type="RefSeq" id="WP_136370839.1">
    <property type="nucleotide sequence ID" value="NZ_SSOB01000019.1"/>
</dbReference>
<organism evidence="2 3">
    <name type="scientific">Cohnella fermenti</name>
    <dbReference type="NCBI Taxonomy" id="2565925"/>
    <lineage>
        <taxon>Bacteria</taxon>
        <taxon>Bacillati</taxon>
        <taxon>Bacillota</taxon>
        <taxon>Bacilli</taxon>
        <taxon>Bacillales</taxon>
        <taxon>Paenibacillaceae</taxon>
        <taxon>Cohnella</taxon>
    </lineage>
</organism>
<name>A0A4S4BRB6_9BACL</name>
<evidence type="ECO:0000259" key="1">
    <source>
        <dbReference type="Pfam" id="PF22481"/>
    </source>
</evidence>
<evidence type="ECO:0000313" key="2">
    <source>
        <dbReference type="EMBL" id="THF77539.1"/>
    </source>
</evidence>
<feature type="domain" description="DUF6985" evidence="1">
    <location>
        <begin position="5"/>
        <end position="125"/>
    </location>
</feature>
<gene>
    <name evidence="2" type="ORF">E6C55_16100</name>
</gene>
<protein>
    <recommendedName>
        <fullName evidence="1">DUF6985 domain-containing protein</fullName>
    </recommendedName>
</protein>
<dbReference type="AlphaFoldDB" id="A0A4S4BRB6"/>
<dbReference type="InterPro" id="IPR054254">
    <property type="entry name" value="DUF6985"/>
</dbReference>
<sequence>MNKQKINVWGRDFELDVVYDCYEGEEVLSTQREALERFLTMPILISDSKKAVENYCLNRNSDEIGAQSVENIFKYVIPKSLYIQRTADDSRVVALMCAYKFDVDNGIAVVFKNERFDRVGTQNIIL</sequence>
<reference evidence="2 3" key="1">
    <citation type="submission" date="2019-04" db="EMBL/GenBank/DDBJ databases">
        <title>Cohnella sp. nov. isolated from preserved vegetables.</title>
        <authorList>
            <person name="Lin S.-Y."/>
            <person name="Hung M.-H."/>
            <person name="Young C.-C."/>
        </authorList>
    </citation>
    <scope>NUCLEOTIDE SEQUENCE [LARGE SCALE GENOMIC DNA]</scope>
    <source>
        <strain evidence="2 3">CC-MHH1044</strain>
    </source>
</reference>
<dbReference type="OrthoDB" id="3477708at2"/>
<keyword evidence="3" id="KW-1185">Reference proteome</keyword>